<reference evidence="1 2" key="1">
    <citation type="journal article" date="2014" name="Curr. Biol.">
        <title>The genome of the clonal raider ant Cerapachys biroi.</title>
        <authorList>
            <person name="Oxley P.R."/>
            <person name="Ji L."/>
            <person name="Fetter-Pruneda I."/>
            <person name="McKenzie S.K."/>
            <person name="Li C."/>
            <person name="Hu H."/>
            <person name="Zhang G."/>
            <person name="Kronauer D.J."/>
        </authorList>
    </citation>
    <scope>NUCLEOTIDE SEQUENCE [LARGE SCALE GENOMIC DNA]</scope>
</reference>
<gene>
    <name evidence="1" type="ORF">X777_02870</name>
</gene>
<organism evidence="1 2">
    <name type="scientific">Ooceraea biroi</name>
    <name type="common">Clonal raider ant</name>
    <name type="synonym">Cerapachys biroi</name>
    <dbReference type="NCBI Taxonomy" id="2015173"/>
    <lineage>
        <taxon>Eukaryota</taxon>
        <taxon>Metazoa</taxon>
        <taxon>Ecdysozoa</taxon>
        <taxon>Arthropoda</taxon>
        <taxon>Hexapoda</taxon>
        <taxon>Insecta</taxon>
        <taxon>Pterygota</taxon>
        <taxon>Neoptera</taxon>
        <taxon>Endopterygota</taxon>
        <taxon>Hymenoptera</taxon>
        <taxon>Apocrita</taxon>
        <taxon>Aculeata</taxon>
        <taxon>Formicoidea</taxon>
        <taxon>Formicidae</taxon>
        <taxon>Dorylinae</taxon>
        <taxon>Ooceraea</taxon>
    </lineage>
</organism>
<evidence type="ECO:0000313" key="2">
    <source>
        <dbReference type="Proteomes" id="UP000053097"/>
    </source>
</evidence>
<dbReference type="EMBL" id="KK107167">
    <property type="protein sequence ID" value="EZA56252.1"/>
    <property type="molecule type" value="Genomic_DNA"/>
</dbReference>
<dbReference type="AlphaFoldDB" id="A0A026WJM6"/>
<name>A0A026WJM6_OOCBI</name>
<protein>
    <submittedName>
        <fullName evidence="1">Uncharacterized protein</fullName>
    </submittedName>
</protein>
<evidence type="ECO:0000313" key="1">
    <source>
        <dbReference type="EMBL" id="EZA56252.1"/>
    </source>
</evidence>
<keyword evidence="2" id="KW-1185">Reference proteome</keyword>
<proteinExistence type="predicted"/>
<accession>A0A026WJM6</accession>
<sequence>MSSERILSLLAKTGASSAIGAPTQSRLVADKDARDQRGADEGFYFGGTVAGGIITLPKNGFAASPSGGLCFLLEREA</sequence>
<dbReference type="Proteomes" id="UP000053097">
    <property type="component" value="Unassembled WGS sequence"/>
</dbReference>